<proteinExistence type="predicted"/>
<gene>
    <name evidence="1" type="ORF">ElyMa_002089400</name>
</gene>
<accession>A0AAV4FD43</accession>
<protein>
    <submittedName>
        <fullName evidence="1">Uncharacterized protein</fullName>
    </submittedName>
</protein>
<name>A0AAV4FD43_9GAST</name>
<sequence length="98" mass="11212">MDQLSQSLALGHVRTENCDVETHDQLFPPHRDCLSPSLLPRVSQILRLDEQRRDLVGGSDWLQVQGRREATEARPFGKTRSGWRPMLADFTSDCAFNF</sequence>
<evidence type="ECO:0000313" key="2">
    <source>
        <dbReference type="Proteomes" id="UP000762676"/>
    </source>
</evidence>
<dbReference type="Proteomes" id="UP000762676">
    <property type="component" value="Unassembled WGS sequence"/>
</dbReference>
<organism evidence="1 2">
    <name type="scientific">Elysia marginata</name>
    <dbReference type="NCBI Taxonomy" id="1093978"/>
    <lineage>
        <taxon>Eukaryota</taxon>
        <taxon>Metazoa</taxon>
        <taxon>Spiralia</taxon>
        <taxon>Lophotrochozoa</taxon>
        <taxon>Mollusca</taxon>
        <taxon>Gastropoda</taxon>
        <taxon>Heterobranchia</taxon>
        <taxon>Euthyneura</taxon>
        <taxon>Panpulmonata</taxon>
        <taxon>Sacoglossa</taxon>
        <taxon>Placobranchoidea</taxon>
        <taxon>Plakobranchidae</taxon>
        <taxon>Elysia</taxon>
    </lineage>
</organism>
<comment type="caution">
    <text evidence="1">The sequence shown here is derived from an EMBL/GenBank/DDBJ whole genome shotgun (WGS) entry which is preliminary data.</text>
</comment>
<dbReference type="AlphaFoldDB" id="A0AAV4FD43"/>
<evidence type="ECO:0000313" key="1">
    <source>
        <dbReference type="EMBL" id="GFR71177.1"/>
    </source>
</evidence>
<reference evidence="1 2" key="1">
    <citation type="journal article" date="2021" name="Elife">
        <title>Chloroplast acquisition without the gene transfer in kleptoplastic sea slugs, Plakobranchus ocellatus.</title>
        <authorList>
            <person name="Maeda T."/>
            <person name="Takahashi S."/>
            <person name="Yoshida T."/>
            <person name="Shimamura S."/>
            <person name="Takaki Y."/>
            <person name="Nagai Y."/>
            <person name="Toyoda A."/>
            <person name="Suzuki Y."/>
            <person name="Arimoto A."/>
            <person name="Ishii H."/>
            <person name="Satoh N."/>
            <person name="Nishiyama T."/>
            <person name="Hasebe M."/>
            <person name="Maruyama T."/>
            <person name="Minagawa J."/>
            <person name="Obokata J."/>
            <person name="Shigenobu S."/>
        </authorList>
    </citation>
    <scope>NUCLEOTIDE SEQUENCE [LARGE SCALE GENOMIC DNA]</scope>
</reference>
<dbReference type="EMBL" id="BMAT01004261">
    <property type="protein sequence ID" value="GFR71177.1"/>
    <property type="molecule type" value="Genomic_DNA"/>
</dbReference>
<keyword evidence="2" id="KW-1185">Reference proteome</keyword>